<dbReference type="InterPro" id="IPR050249">
    <property type="entry name" value="Pseudomonas-type_ThrB"/>
</dbReference>
<sequence length="391" mass="43801">MPSDQKNKHATTDTTQHMDKDEQMRVVDPIWPAMTSREIQAVTSASKVQVVQNSNRPMAAGSLADVDGQRVFLKRYDPTLVPTKTLKAVHKAVNQAIGNGLRAPRFLPFPSGETIALEGPWMYEMCQAARGEDRYRDQPSWSPPFTRADAREAGRTVARVRLAMETVSTPEPREIPQGPYQNRFTLMLAQDLPQAVDRFLDDRPEVAQYLAQTDRDLLADLAPLEPLRQQACAVAGESLRWTHGDLHVSNTFWDGHRVSDVIDFGLAYLNPPVFDLALALERHAIDWISITEGQPQSDRRFRPQVAKDILTGYSELVAFSSSEKRALGPMVALSHVEFSLDMIRYAAHAPAATAGLADWAYDFSLLGHSRWFLTGEGHQFLSMINTFCKEL</sequence>
<name>A0ABU3ICL5_9ACTO</name>
<evidence type="ECO:0000256" key="2">
    <source>
        <dbReference type="SAM" id="MobiDB-lite"/>
    </source>
</evidence>
<evidence type="ECO:0000313" key="5">
    <source>
        <dbReference type="Proteomes" id="UP001247542"/>
    </source>
</evidence>
<feature type="region of interest" description="Disordered" evidence="2">
    <location>
        <begin position="1"/>
        <end position="21"/>
    </location>
</feature>
<protein>
    <submittedName>
        <fullName evidence="4">Phosphotransferase</fullName>
    </submittedName>
</protein>
<dbReference type="Proteomes" id="UP001247542">
    <property type="component" value="Unassembled WGS sequence"/>
</dbReference>
<dbReference type="SUPFAM" id="SSF56112">
    <property type="entry name" value="Protein kinase-like (PK-like)"/>
    <property type="match status" value="1"/>
</dbReference>
<dbReference type="InterPro" id="IPR011009">
    <property type="entry name" value="Kinase-like_dom_sf"/>
</dbReference>
<proteinExistence type="inferred from homology"/>
<organism evidence="4 5">
    <name type="scientific">Gleimia hominis</name>
    <dbReference type="NCBI Taxonomy" id="595468"/>
    <lineage>
        <taxon>Bacteria</taxon>
        <taxon>Bacillati</taxon>
        <taxon>Actinomycetota</taxon>
        <taxon>Actinomycetes</taxon>
        <taxon>Actinomycetales</taxon>
        <taxon>Actinomycetaceae</taxon>
        <taxon>Gleimia</taxon>
    </lineage>
</organism>
<keyword evidence="5" id="KW-1185">Reference proteome</keyword>
<dbReference type="PANTHER" id="PTHR21064:SF6">
    <property type="entry name" value="AMINOGLYCOSIDE PHOSPHOTRANSFERASE DOMAIN-CONTAINING PROTEIN"/>
    <property type="match status" value="1"/>
</dbReference>
<dbReference type="EMBL" id="JASXSX010000001">
    <property type="protein sequence ID" value="MDT3766955.1"/>
    <property type="molecule type" value="Genomic_DNA"/>
</dbReference>
<dbReference type="Gene3D" id="3.90.1200.10">
    <property type="match status" value="1"/>
</dbReference>
<evidence type="ECO:0000259" key="3">
    <source>
        <dbReference type="Pfam" id="PF01636"/>
    </source>
</evidence>
<dbReference type="InterPro" id="IPR002575">
    <property type="entry name" value="Aminoglycoside_PTrfase"/>
</dbReference>
<dbReference type="RefSeq" id="WP_313272210.1">
    <property type="nucleotide sequence ID" value="NZ_JASXSX010000001.1"/>
</dbReference>
<feature type="domain" description="Aminoglycoside phosphotransferase" evidence="3">
    <location>
        <begin position="67"/>
        <end position="285"/>
    </location>
</feature>
<dbReference type="PANTHER" id="PTHR21064">
    <property type="entry name" value="AMINOGLYCOSIDE PHOSPHOTRANSFERASE DOMAIN-CONTAINING PROTEIN-RELATED"/>
    <property type="match status" value="1"/>
</dbReference>
<gene>
    <name evidence="4" type="ORF">QS713_02605</name>
</gene>
<comment type="caution">
    <text evidence="4">The sequence shown here is derived from an EMBL/GenBank/DDBJ whole genome shotgun (WGS) entry which is preliminary data.</text>
</comment>
<evidence type="ECO:0000313" key="4">
    <source>
        <dbReference type="EMBL" id="MDT3766955.1"/>
    </source>
</evidence>
<comment type="similarity">
    <text evidence="1">Belongs to the pseudomonas-type ThrB family.</text>
</comment>
<dbReference type="Pfam" id="PF01636">
    <property type="entry name" value="APH"/>
    <property type="match status" value="1"/>
</dbReference>
<evidence type="ECO:0000256" key="1">
    <source>
        <dbReference type="ARBA" id="ARBA00038240"/>
    </source>
</evidence>
<accession>A0ABU3ICL5</accession>
<reference evidence="4 5" key="1">
    <citation type="submission" date="2023-06" db="EMBL/GenBank/DDBJ databases">
        <title>Draft genome sequence of Gleimia hominis type strain CCUG 57540T.</title>
        <authorList>
            <person name="Salva-Serra F."/>
            <person name="Cardew S."/>
            <person name="Jensie Markopoulos S."/>
            <person name="Ohlen M."/>
            <person name="Inganas E."/>
            <person name="Svensson-Stadler L."/>
            <person name="Moore E.R.B."/>
        </authorList>
    </citation>
    <scope>NUCLEOTIDE SEQUENCE [LARGE SCALE GENOMIC DNA]</scope>
    <source>
        <strain evidence="4 5">CCUG 57540</strain>
    </source>
</reference>